<feature type="transmembrane region" description="Helical" evidence="1">
    <location>
        <begin position="48"/>
        <end position="69"/>
    </location>
</feature>
<dbReference type="STRING" id="134601.AFA91_00410"/>
<reference evidence="2 3" key="1">
    <citation type="submission" date="2015-07" db="EMBL/GenBank/DDBJ databases">
        <title>Complete genome sequence of Mycobacterium goodii X7B, a facultative thermophilic biodesulfurizing bacterium.</title>
        <authorList>
            <person name="Yu B."/>
            <person name="Li F."/>
            <person name="Xu P."/>
        </authorList>
    </citation>
    <scope>NUCLEOTIDE SEQUENCE [LARGE SCALE GENOMIC DNA]</scope>
    <source>
        <strain evidence="2 3">X7B</strain>
    </source>
</reference>
<dbReference type="KEGG" id="mgo:AFA91_00410"/>
<proteinExistence type="predicted"/>
<dbReference type="AlphaFoldDB" id="A0A0K0XF06"/>
<evidence type="ECO:0000256" key="1">
    <source>
        <dbReference type="SAM" id="Phobius"/>
    </source>
</evidence>
<feature type="transmembrane region" description="Helical" evidence="1">
    <location>
        <begin position="105"/>
        <end position="129"/>
    </location>
</feature>
<dbReference type="PATRIC" id="fig|134601.6.peg.88"/>
<evidence type="ECO:0000313" key="2">
    <source>
        <dbReference type="EMBL" id="AKS35966.1"/>
    </source>
</evidence>
<keyword evidence="1" id="KW-0472">Membrane</keyword>
<feature type="transmembrane region" description="Helical" evidence="1">
    <location>
        <begin position="20"/>
        <end position="42"/>
    </location>
</feature>
<dbReference type="EMBL" id="CP012150">
    <property type="protein sequence ID" value="AKS35966.1"/>
    <property type="molecule type" value="Genomic_DNA"/>
</dbReference>
<keyword evidence="1" id="KW-0812">Transmembrane</keyword>
<gene>
    <name evidence="2" type="ORF">AFA91_00410</name>
</gene>
<sequence>MTEQRPGSDPRPEDVDTGFWLWAVALPLLVAGYLLDAVTAAAGEQRALTIVLAVVFMIVVSSIVVAFLILMRQGYRWTRTVLTSGGLVSVIHVATSLFTGDRPPAAAVGYALTGICGSVLIAGGVYLLHRKDANGFFTR</sequence>
<protein>
    <submittedName>
        <fullName evidence="2">Membrane protein</fullName>
    </submittedName>
</protein>
<organism evidence="2 3">
    <name type="scientific">Mycolicibacterium goodii</name>
    <name type="common">Mycobacterium goodii</name>
    <dbReference type="NCBI Taxonomy" id="134601"/>
    <lineage>
        <taxon>Bacteria</taxon>
        <taxon>Bacillati</taxon>
        <taxon>Actinomycetota</taxon>
        <taxon>Actinomycetes</taxon>
        <taxon>Mycobacteriales</taxon>
        <taxon>Mycobacteriaceae</taxon>
        <taxon>Mycolicibacterium</taxon>
    </lineage>
</organism>
<feature type="transmembrane region" description="Helical" evidence="1">
    <location>
        <begin position="81"/>
        <end position="99"/>
    </location>
</feature>
<accession>A0A0K0XF06</accession>
<keyword evidence="1" id="KW-1133">Transmembrane helix</keyword>
<dbReference type="Proteomes" id="UP000062255">
    <property type="component" value="Chromosome"/>
</dbReference>
<evidence type="ECO:0000313" key="3">
    <source>
        <dbReference type="Proteomes" id="UP000062255"/>
    </source>
</evidence>
<name>A0A0K0XF06_MYCGD</name>